<proteinExistence type="predicted"/>
<evidence type="ECO:0000313" key="1">
    <source>
        <dbReference type="EMBL" id="KAJ8106506.1"/>
    </source>
</evidence>
<dbReference type="Proteomes" id="UP001153334">
    <property type="component" value="Unassembled WGS sequence"/>
</dbReference>
<organism evidence="1 2">
    <name type="scientific">Nemania bipapillata</name>
    <dbReference type="NCBI Taxonomy" id="110536"/>
    <lineage>
        <taxon>Eukaryota</taxon>
        <taxon>Fungi</taxon>
        <taxon>Dikarya</taxon>
        <taxon>Ascomycota</taxon>
        <taxon>Pezizomycotina</taxon>
        <taxon>Sordariomycetes</taxon>
        <taxon>Xylariomycetidae</taxon>
        <taxon>Xylariales</taxon>
        <taxon>Xylariaceae</taxon>
        <taxon>Nemania</taxon>
    </lineage>
</organism>
<reference evidence="1" key="1">
    <citation type="submission" date="2022-11" db="EMBL/GenBank/DDBJ databases">
        <title>Genome Sequence of Nemania bipapillata.</title>
        <authorList>
            <person name="Buettner E."/>
        </authorList>
    </citation>
    <scope>NUCLEOTIDE SEQUENCE</scope>
    <source>
        <strain evidence="1">CP14</strain>
    </source>
</reference>
<keyword evidence="2" id="KW-1185">Reference proteome</keyword>
<evidence type="ECO:0000313" key="2">
    <source>
        <dbReference type="Proteomes" id="UP001153334"/>
    </source>
</evidence>
<sequence>MTTLYDLTFPTLIAALKTEQSLLEKAETFATEKGTPITELLEARLAPDMWALSQQITITALHATMTVLKLTGKEGNKVEFGPADLETTKKYLTETLATLAAVKPEDVNSKEATIVTAMMGPNFNPEMKAVDYVQGYLLPNVFFHVTTLYDILRSKGLDLGKKDFLGGFIKLA</sequence>
<protein>
    <submittedName>
        <fullName evidence="1">Uncharacterized protein</fullName>
    </submittedName>
</protein>
<dbReference type="EMBL" id="JAPESX010002816">
    <property type="protein sequence ID" value="KAJ8106506.1"/>
    <property type="molecule type" value="Genomic_DNA"/>
</dbReference>
<accession>A0ACC2HTV1</accession>
<gene>
    <name evidence="1" type="ORF">ONZ43_g7044</name>
</gene>
<name>A0ACC2HTV1_9PEZI</name>
<comment type="caution">
    <text evidence="1">The sequence shown here is derived from an EMBL/GenBank/DDBJ whole genome shotgun (WGS) entry which is preliminary data.</text>
</comment>